<dbReference type="Gene3D" id="2.130.10.130">
    <property type="entry name" value="Integrin alpha, N-terminal"/>
    <property type="match status" value="1"/>
</dbReference>
<reference evidence="2 3" key="1">
    <citation type="submission" date="2015-12" db="EMBL/GenBank/DDBJ databases">
        <title>Dictyostelia acquired genes for synthesis and detection of signals that induce cell-type specialization by lateral gene transfer from prokaryotes.</title>
        <authorList>
            <person name="Gloeckner G."/>
            <person name="Schaap P."/>
        </authorList>
    </citation>
    <scope>NUCLEOTIDE SEQUENCE [LARGE SCALE GENOMIC DNA]</scope>
    <source>
        <strain evidence="2 3">TK</strain>
    </source>
</reference>
<evidence type="ECO:0000313" key="2">
    <source>
        <dbReference type="EMBL" id="KYQ92279.1"/>
    </source>
</evidence>
<gene>
    <name evidence="2" type="ORF">DLAC_07128</name>
</gene>
<name>A0A151ZED6_TIELA</name>
<proteinExistence type="predicted"/>
<dbReference type="InterPro" id="IPR013694">
    <property type="entry name" value="VIT"/>
</dbReference>
<dbReference type="Proteomes" id="UP000076078">
    <property type="component" value="Unassembled WGS sequence"/>
</dbReference>
<comment type="caution">
    <text evidence="2">The sequence shown here is derived from an EMBL/GenBank/DDBJ whole genome shotgun (WGS) entry which is preliminary data.</text>
</comment>
<keyword evidence="3" id="KW-1185">Reference proteome</keyword>
<dbReference type="AlphaFoldDB" id="A0A151ZED6"/>
<dbReference type="OrthoDB" id="1729737at2759"/>
<dbReference type="Pfam" id="PF08487">
    <property type="entry name" value="VIT"/>
    <property type="match status" value="1"/>
</dbReference>
<dbReference type="EMBL" id="LODT01000031">
    <property type="protein sequence ID" value="KYQ92279.1"/>
    <property type="molecule type" value="Genomic_DNA"/>
</dbReference>
<protein>
    <submittedName>
        <fullName evidence="2">Type A von Willebrand factor domain-containing protein</fullName>
    </submittedName>
</protein>
<organism evidence="2 3">
    <name type="scientific">Tieghemostelium lacteum</name>
    <name type="common">Slime mold</name>
    <name type="synonym">Dictyostelium lacteum</name>
    <dbReference type="NCBI Taxonomy" id="361077"/>
    <lineage>
        <taxon>Eukaryota</taxon>
        <taxon>Amoebozoa</taxon>
        <taxon>Evosea</taxon>
        <taxon>Eumycetozoa</taxon>
        <taxon>Dictyostelia</taxon>
        <taxon>Dictyosteliales</taxon>
        <taxon>Raperosteliaceae</taxon>
        <taxon>Tieghemostelium</taxon>
    </lineage>
</organism>
<feature type="domain" description="VIT" evidence="1">
    <location>
        <begin position="377"/>
        <end position="426"/>
    </location>
</feature>
<dbReference type="InParanoid" id="A0A151ZED6"/>
<evidence type="ECO:0000313" key="3">
    <source>
        <dbReference type="Proteomes" id="UP000076078"/>
    </source>
</evidence>
<dbReference type="SUPFAM" id="SSF69318">
    <property type="entry name" value="Integrin alpha N-terminal domain"/>
    <property type="match status" value="1"/>
</dbReference>
<dbReference type="InterPro" id="IPR028994">
    <property type="entry name" value="Integrin_alpha_N"/>
</dbReference>
<evidence type="ECO:0000259" key="1">
    <source>
        <dbReference type="Pfam" id="PF08487"/>
    </source>
</evidence>
<sequence>MNDLYGLTVTCCDINNDGYLLKSNIQIVFGNATFPLDYAPKFNGKEALNITGITWASTDNRFGSSSFGDFNGDGLIDMAVTNGNYSSYEVYIIFGKQNENWPSSFDVKSRNSSNVIAFTKGSGSKSYNCDSLMMGDINANGFDDLQCFSPDFVWVVYGNDLPFESVVDLSATTSPLVDECRGLILEQVDGKVLANADFNNDKILDLMVIKSNILYGIYGEKLPMSASLGLIDTILEYSANGSYILLEDNYSPVSGKCPLTSIKYLVYVQLTIHVLILCVPPGTTDINAGCAKYPCTYGLECNSTVNKCVLPSACMSGADLKCGSNEKCELRKSRNAKICKLFPFCLDLRYGMKSTSFRLSKFSVVTIHINNHRFSCNETFNSKIKENLKAQEKYDDSIASGGQGFMISREDNGVIKISLGNIEPKKHQLL</sequence>
<accession>A0A151ZED6</accession>